<organism evidence="2 3">
    <name type="scientific">Methanosarcina mazei</name>
    <name type="common">Methanosarcina frisia</name>
    <dbReference type="NCBI Taxonomy" id="2209"/>
    <lineage>
        <taxon>Archaea</taxon>
        <taxon>Methanobacteriati</taxon>
        <taxon>Methanobacteriota</taxon>
        <taxon>Stenosarchaea group</taxon>
        <taxon>Methanomicrobia</taxon>
        <taxon>Methanosarcinales</taxon>
        <taxon>Methanosarcinaceae</taxon>
        <taxon>Methanosarcina</taxon>
    </lineage>
</organism>
<dbReference type="AlphaFoldDB" id="A0A0F8RSK1"/>
<sequence length="95" mass="11186">MGLNEQNIKQNKSYRTMIDSEGAGHIRIIRRINLKTLIEIFKELYLELKKDPEKKPHITIYVSHSIYEEMSDNMKHFHEFAVSCMDGTFDLIVIS</sequence>
<evidence type="ECO:0000313" key="2">
    <source>
        <dbReference type="EMBL" id="KKH90483.1"/>
    </source>
</evidence>
<dbReference type="Proteomes" id="UP000034152">
    <property type="component" value="Unassembled WGS sequence"/>
</dbReference>
<evidence type="ECO:0000313" key="3">
    <source>
        <dbReference type="Proteomes" id="UP000034152"/>
    </source>
</evidence>
<reference evidence="3 4" key="1">
    <citation type="journal article" date="2015" name="ISME J.">
        <title>Genomic and phenotypic differentiation among Methanosarcina mazei populations from Columbia River sediment.</title>
        <authorList>
            <person name="Youngblut N.D."/>
            <person name="Wirth J.S."/>
            <person name="Henriksen J.R."/>
            <person name="Smith M."/>
            <person name="Simon H."/>
            <person name="Metcalf W.W."/>
            <person name="Whitaker R.J."/>
        </authorList>
    </citation>
    <scope>NUCLEOTIDE SEQUENCE [LARGE SCALE GENOMIC DNA]</scope>
    <source>
        <strain evidence="2 3">1.H.M.2.1</strain>
        <strain evidence="1 4">2.F.A.2.4</strain>
    </source>
</reference>
<proteinExistence type="predicted"/>
<comment type="caution">
    <text evidence="2">The sequence shown here is derived from an EMBL/GenBank/DDBJ whole genome shotgun (WGS) entry which is preliminary data.</text>
</comment>
<dbReference type="PATRIC" id="fig|2209.56.peg.3097"/>
<dbReference type="EMBL" id="JJOS01000012">
    <property type="protein sequence ID" value="KKG06319.1"/>
    <property type="molecule type" value="Genomic_DNA"/>
</dbReference>
<evidence type="ECO:0000313" key="1">
    <source>
        <dbReference type="EMBL" id="KKG06319.1"/>
    </source>
</evidence>
<protein>
    <submittedName>
        <fullName evidence="2">Uncharacterized protein</fullName>
    </submittedName>
</protein>
<accession>A0A0F8RSK1</accession>
<evidence type="ECO:0000313" key="4">
    <source>
        <dbReference type="Proteomes" id="UP000034578"/>
    </source>
</evidence>
<gene>
    <name evidence="1" type="ORF">DU47_13920</name>
    <name evidence="2" type="ORF">DU80_14315</name>
</gene>
<dbReference type="Proteomes" id="UP000034578">
    <property type="component" value="Unassembled WGS sequence"/>
</dbReference>
<dbReference type="EMBL" id="JJQU01000021">
    <property type="protein sequence ID" value="KKH90483.1"/>
    <property type="molecule type" value="Genomic_DNA"/>
</dbReference>
<name>A0A0F8RSK1_METMZ</name>
<keyword evidence="4" id="KW-1185">Reference proteome</keyword>